<accession>A0ABT7QND7</accession>
<feature type="domain" description="FAD-binding PCMH-type" evidence="3">
    <location>
        <begin position="1"/>
        <end position="170"/>
    </location>
</feature>
<organism evidence="5 6">
    <name type="scientific">Candidatus Doriopsillibacter californiensis</name>
    <dbReference type="NCBI Taxonomy" id="2970740"/>
    <lineage>
        <taxon>Bacteria</taxon>
        <taxon>Pseudomonadati</taxon>
        <taxon>Pseudomonadota</taxon>
        <taxon>Gammaproteobacteria</taxon>
        <taxon>Candidatus Tethybacterales</taxon>
        <taxon>Candidatus Persebacteraceae</taxon>
        <taxon>Candidatus Doriopsillibacter</taxon>
    </lineage>
</organism>
<dbReference type="PANTHER" id="PTHR11748:SF103">
    <property type="entry name" value="GLYCOLATE OXIDASE SUBUNIT GLCE"/>
    <property type="match status" value="1"/>
</dbReference>
<dbReference type="InterPro" id="IPR016164">
    <property type="entry name" value="FAD-linked_Oxase-like_C"/>
</dbReference>
<keyword evidence="5" id="KW-0560">Oxidoreductase</keyword>
<protein>
    <submittedName>
        <fullName evidence="5">Glycolate oxidase subunit GlcE</fullName>
        <ecNumber evidence="5">1.1.99.14</ecNumber>
    </submittedName>
</protein>
<dbReference type="Gene3D" id="3.30.465.10">
    <property type="match status" value="1"/>
</dbReference>
<evidence type="ECO:0000313" key="4">
    <source>
        <dbReference type="EMBL" id="MDM5147298.1"/>
    </source>
</evidence>
<keyword evidence="6" id="KW-1185">Reference proteome</keyword>
<dbReference type="InterPro" id="IPR036318">
    <property type="entry name" value="FAD-bd_PCMH-like_sf"/>
</dbReference>
<dbReference type="SUPFAM" id="SSF56176">
    <property type="entry name" value="FAD-binding/transporter-associated domain-like"/>
    <property type="match status" value="1"/>
</dbReference>
<dbReference type="PROSITE" id="PS51387">
    <property type="entry name" value="FAD_PCMH"/>
    <property type="match status" value="1"/>
</dbReference>
<dbReference type="Pfam" id="PF01565">
    <property type="entry name" value="FAD_binding_4"/>
    <property type="match status" value="1"/>
</dbReference>
<dbReference type="InterPro" id="IPR016166">
    <property type="entry name" value="FAD-bd_PCMH"/>
</dbReference>
<evidence type="ECO:0000313" key="6">
    <source>
        <dbReference type="Proteomes" id="UP001168167"/>
    </source>
</evidence>
<dbReference type="InterPro" id="IPR016169">
    <property type="entry name" value="FAD-bd_PCMH_sub2"/>
</dbReference>
<evidence type="ECO:0000259" key="3">
    <source>
        <dbReference type="PROSITE" id="PS51387"/>
    </source>
</evidence>
<dbReference type="Proteomes" id="UP001168167">
    <property type="component" value="Unassembled WGS sequence"/>
</dbReference>
<dbReference type="SUPFAM" id="SSF55103">
    <property type="entry name" value="FAD-linked oxidases, C-terminal domain"/>
    <property type="match status" value="1"/>
</dbReference>
<dbReference type="EC" id="1.1.99.14" evidence="5"/>
<dbReference type="EMBL" id="JANQAO010000001">
    <property type="protein sequence ID" value="MDM5147298.1"/>
    <property type="molecule type" value="Genomic_DNA"/>
</dbReference>
<dbReference type="EMBL" id="JANQAO010000005">
    <property type="protein sequence ID" value="MDM5148213.1"/>
    <property type="molecule type" value="Genomic_DNA"/>
</dbReference>
<gene>
    <name evidence="5" type="primary">glcE</name>
    <name evidence="4" type="ORF">NQX30_02780</name>
    <name evidence="5" type="ORF">NQX30_07565</name>
</gene>
<dbReference type="InterPro" id="IPR006094">
    <property type="entry name" value="Oxid_FAD_bind_N"/>
</dbReference>
<evidence type="ECO:0000313" key="5">
    <source>
        <dbReference type="EMBL" id="MDM5148213.1"/>
    </source>
</evidence>
<keyword evidence="1" id="KW-0285">Flavoprotein</keyword>
<dbReference type="PANTHER" id="PTHR11748">
    <property type="entry name" value="D-LACTATE DEHYDROGENASE"/>
    <property type="match status" value="1"/>
</dbReference>
<keyword evidence="2" id="KW-0274">FAD</keyword>
<comment type="caution">
    <text evidence="5">The sequence shown here is derived from an EMBL/GenBank/DDBJ whole genome shotgun (WGS) entry which is preliminary data.</text>
</comment>
<evidence type="ECO:0000256" key="1">
    <source>
        <dbReference type="ARBA" id="ARBA00022630"/>
    </source>
</evidence>
<sequence>MKETISHIAERVTAAASTKQPLSLRCGGSKDFYGNPAMGETLDISSLSGVSSYEASELYITAGAATPLAEIETLLAENQQMLAFEPPHFGETATIGGTLACGFSGPRRPAAGALRDHVLGVGMINGAGEVLRFGGTVLKNVAGFDVSRLMAGSLGTLGIITDVTFRVTPKPEAELTTVMECDEMIAIDSTNRLLAQGSPITASVWHDNLLWRRFAGGTEAVQRAVSEVGGDIEDKATAFWQSVREQTHPFFVGNNNLWRTMVPATMPVAAGDELIEWHGAVRWQRGSAKSAQEAAAKAGGSATLFRTTQSETTERFPPLAPPIAKIHRNLKKAFDPHDILNRGRMYDFSS</sequence>
<dbReference type="NCBIfam" id="NF008439">
    <property type="entry name" value="PRK11282.1"/>
    <property type="match status" value="1"/>
</dbReference>
<proteinExistence type="predicted"/>
<dbReference type="GO" id="GO:0019154">
    <property type="term" value="F:glycolate dehydrogenase activity"/>
    <property type="evidence" value="ECO:0007669"/>
    <property type="project" value="UniProtKB-EC"/>
</dbReference>
<evidence type="ECO:0000256" key="2">
    <source>
        <dbReference type="ARBA" id="ARBA00022827"/>
    </source>
</evidence>
<reference evidence="5" key="1">
    <citation type="submission" date="2022-08" db="EMBL/GenBank/DDBJ databases">
        <authorList>
            <person name="Dzunkova M."/>
            <person name="La Clair J."/>
            <person name="Tyml T."/>
            <person name="Doud D."/>
            <person name="Schulz F."/>
            <person name="Piquer S."/>
            <person name="Porcel Sanchis D."/>
            <person name="Osborn A."/>
            <person name="Robinson D."/>
            <person name="Louie K.B."/>
            <person name="Bowen B.P."/>
            <person name="Bowers R."/>
            <person name="Lee J."/>
            <person name="Arnau Llombart V."/>
            <person name="Diaz Villanueva W."/>
            <person name="Gosliner T."/>
            <person name="Northen T."/>
            <person name="Cheng J.-F."/>
            <person name="Burkart M.D."/>
            <person name="Woyke T."/>
        </authorList>
    </citation>
    <scope>NUCLEOTIDE SEQUENCE</scope>
    <source>
        <strain evidence="5">Df01</strain>
    </source>
</reference>
<reference evidence="5" key="2">
    <citation type="journal article" date="2023" name="Microbiome">
        <title>Synthase-selected sorting approach identifies a beta-lactone synthase in a nudibranch symbiotic bacterium.</title>
        <authorList>
            <person name="Dzunkova M."/>
            <person name="La Clair J.J."/>
            <person name="Tyml T."/>
            <person name="Doud D."/>
            <person name="Schulz F."/>
            <person name="Piquer-Esteban S."/>
            <person name="Porcel Sanchis D."/>
            <person name="Osborn A."/>
            <person name="Robinson D."/>
            <person name="Louie K.B."/>
            <person name="Bowen B.P."/>
            <person name="Bowers R.M."/>
            <person name="Lee J."/>
            <person name="Arnau V."/>
            <person name="Diaz-Villanueva W."/>
            <person name="Stepanauskas R."/>
            <person name="Gosliner T."/>
            <person name="Date S.V."/>
            <person name="Northen T.R."/>
            <person name="Cheng J.F."/>
            <person name="Burkart M.D."/>
            <person name="Woyke T."/>
        </authorList>
    </citation>
    <scope>NUCLEOTIDE SEQUENCE</scope>
    <source>
        <strain evidence="5">Df01</strain>
    </source>
</reference>
<name>A0ABT7QND7_9GAMM</name>